<keyword evidence="4" id="KW-1185">Reference proteome</keyword>
<name>A0A517YYY6_9BACT</name>
<organism evidence="3 4">
    <name type="scientific">Poriferisphaera corsica</name>
    <dbReference type="NCBI Taxonomy" id="2528020"/>
    <lineage>
        <taxon>Bacteria</taxon>
        <taxon>Pseudomonadati</taxon>
        <taxon>Planctomycetota</taxon>
        <taxon>Phycisphaerae</taxon>
        <taxon>Phycisphaerales</taxon>
        <taxon>Phycisphaeraceae</taxon>
        <taxon>Poriferisphaera</taxon>
    </lineage>
</organism>
<evidence type="ECO:0000313" key="3">
    <source>
        <dbReference type="EMBL" id="QDU35435.1"/>
    </source>
</evidence>
<dbReference type="PANTHER" id="PTHR12558">
    <property type="entry name" value="CELL DIVISION CYCLE 16,23,27"/>
    <property type="match status" value="1"/>
</dbReference>
<proteinExistence type="predicted"/>
<protein>
    <submittedName>
        <fullName evidence="3">Tetratricopeptide repeat protein</fullName>
    </submittedName>
</protein>
<dbReference type="PANTHER" id="PTHR12558:SF13">
    <property type="entry name" value="CELL DIVISION CYCLE PROTEIN 27 HOMOLOG"/>
    <property type="match status" value="1"/>
</dbReference>
<evidence type="ECO:0000256" key="1">
    <source>
        <dbReference type="PROSITE-ProRule" id="PRU00339"/>
    </source>
</evidence>
<accession>A0A517YYY6</accession>
<dbReference type="PROSITE" id="PS50005">
    <property type="entry name" value="TPR"/>
    <property type="match status" value="2"/>
</dbReference>
<dbReference type="KEGG" id="pcor:KS4_35160"/>
<evidence type="ECO:0000256" key="2">
    <source>
        <dbReference type="SAM" id="Phobius"/>
    </source>
</evidence>
<dbReference type="SMART" id="SM00028">
    <property type="entry name" value="TPR"/>
    <property type="match status" value="5"/>
</dbReference>
<dbReference type="AlphaFoldDB" id="A0A517YYY6"/>
<dbReference type="RefSeq" id="WP_145080789.1">
    <property type="nucleotide sequence ID" value="NZ_CP036425.1"/>
</dbReference>
<feature type="transmembrane region" description="Helical" evidence="2">
    <location>
        <begin position="12"/>
        <end position="31"/>
    </location>
</feature>
<reference evidence="3 4" key="1">
    <citation type="submission" date="2019-02" db="EMBL/GenBank/DDBJ databases">
        <title>Deep-cultivation of Planctomycetes and their phenomic and genomic characterization uncovers novel biology.</title>
        <authorList>
            <person name="Wiegand S."/>
            <person name="Jogler M."/>
            <person name="Boedeker C."/>
            <person name="Pinto D."/>
            <person name="Vollmers J."/>
            <person name="Rivas-Marin E."/>
            <person name="Kohn T."/>
            <person name="Peeters S.H."/>
            <person name="Heuer A."/>
            <person name="Rast P."/>
            <person name="Oberbeckmann S."/>
            <person name="Bunk B."/>
            <person name="Jeske O."/>
            <person name="Meyerdierks A."/>
            <person name="Storesund J.E."/>
            <person name="Kallscheuer N."/>
            <person name="Luecker S."/>
            <person name="Lage O.M."/>
            <person name="Pohl T."/>
            <person name="Merkel B.J."/>
            <person name="Hornburger P."/>
            <person name="Mueller R.-W."/>
            <person name="Bruemmer F."/>
            <person name="Labrenz M."/>
            <person name="Spormann A.M."/>
            <person name="Op den Camp H."/>
            <person name="Overmann J."/>
            <person name="Amann R."/>
            <person name="Jetten M.S.M."/>
            <person name="Mascher T."/>
            <person name="Medema M.H."/>
            <person name="Devos D.P."/>
            <person name="Kaster A.-K."/>
            <person name="Ovreas L."/>
            <person name="Rohde M."/>
            <person name="Galperin M.Y."/>
            <person name="Jogler C."/>
        </authorList>
    </citation>
    <scope>NUCLEOTIDE SEQUENCE [LARGE SCALE GENOMIC DNA]</scope>
    <source>
        <strain evidence="3 4">KS4</strain>
    </source>
</reference>
<keyword evidence="2" id="KW-0472">Membrane</keyword>
<feature type="repeat" description="TPR" evidence="1">
    <location>
        <begin position="88"/>
        <end position="121"/>
    </location>
</feature>
<dbReference type="InterPro" id="IPR019734">
    <property type="entry name" value="TPR_rpt"/>
</dbReference>
<keyword evidence="1" id="KW-0802">TPR repeat</keyword>
<dbReference type="InterPro" id="IPR011990">
    <property type="entry name" value="TPR-like_helical_dom_sf"/>
</dbReference>
<dbReference type="Proteomes" id="UP000317369">
    <property type="component" value="Chromosome"/>
</dbReference>
<gene>
    <name evidence="3" type="ORF">KS4_35160</name>
</gene>
<sequence>MSETSSNKTLFAAFAVFIAVIAMCFGTYIFLFDSEEPTPEQIADKQVELADRLDKLQNSFVLAMENQRPAPELIGEIAAYAKENPDSASAQVLDGQAQLYIRNFQAAYDALERALQLDPNQYQTEMLTGTIAYDNLNNLENAVKHFERASQLNKTNPEPLLYLAQIRAQQDMAEEAFDYLNRAIAIDRNLPQAHASLADLYRKRELFDAASREYEIALEQSNNSKLQRQHSIYLFKYAQMLTEQGKPEEALPLIAEMTTSARMQPEVLAQIGEVWNDLGQPDQAALYFAQLVKADPANEAATALASQYYIIAGNAKDAETYMNHLRQINPASPKLQDLATQIADMKSQS</sequence>
<keyword evidence="2" id="KW-0812">Transmembrane</keyword>
<keyword evidence="2" id="KW-1133">Transmembrane helix</keyword>
<dbReference type="Gene3D" id="1.25.40.10">
    <property type="entry name" value="Tetratricopeptide repeat domain"/>
    <property type="match status" value="2"/>
</dbReference>
<dbReference type="Pfam" id="PF14559">
    <property type="entry name" value="TPR_19"/>
    <property type="match status" value="2"/>
</dbReference>
<feature type="repeat" description="TPR" evidence="1">
    <location>
        <begin position="265"/>
        <end position="298"/>
    </location>
</feature>
<dbReference type="EMBL" id="CP036425">
    <property type="protein sequence ID" value="QDU35435.1"/>
    <property type="molecule type" value="Genomic_DNA"/>
</dbReference>
<dbReference type="OrthoDB" id="281483at2"/>
<dbReference type="SUPFAM" id="SSF48452">
    <property type="entry name" value="TPR-like"/>
    <property type="match status" value="2"/>
</dbReference>
<evidence type="ECO:0000313" key="4">
    <source>
        <dbReference type="Proteomes" id="UP000317369"/>
    </source>
</evidence>